<accession>H3GJK7</accession>
<keyword evidence="2" id="KW-0812">Transmembrane</keyword>
<evidence type="ECO:0000313" key="4">
    <source>
        <dbReference type="Proteomes" id="UP000005238"/>
    </source>
</evidence>
<reference evidence="4" key="1">
    <citation type="journal article" date="2006" name="Science">
        <title>Phytophthora genome sequences uncover evolutionary origins and mechanisms of pathogenesis.</title>
        <authorList>
            <person name="Tyler B.M."/>
            <person name="Tripathy S."/>
            <person name="Zhang X."/>
            <person name="Dehal P."/>
            <person name="Jiang R.H."/>
            <person name="Aerts A."/>
            <person name="Arredondo F.D."/>
            <person name="Baxter L."/>
            <person name="Bensasson D."/>
            <person name="Beynon J.L."/>
            <person name="Chapman J."/>
            <person name="Damasceno C.M."/>
            <person name="Dorrance A.E."/>
            <person name="Dou D."/>
            <person name="Dickerman A.W."/>
            <person name="Dubchak I.L."/>
            <person name="Garbelotto M."/>
            <person name="Gijzen M."/>
            <person name="Gordon S.G."/>
            <person name="Govers F."/>
            <person name="Grunwald N.J."/>
            <person name="Huang W."/>
            <person name="Ivors K.L."/>
            <person name="Jones R.W."/>
            <person name="Kamoun S."/>
            <person name="Krampis K."/>
            <person name="Lamour K.H."/>
            <person name="Lee M.K."/>
            <person name="McDonald W.H."/>
            <person name="Medina M."/>
            <person name="Meijer H.J."/>
            <person name="Nordberg E.K."/>
            <person name="Maclean D.J."/>
            <person name="Ospina-Giraldo M.D."/>
            <person name="Morris P.F."/>
            <person name="Phuntumart V."/>
            <person name="Putnam N.H."/>
            <person name="Rash S."/>
            <person name="Rose J.K."/>
            <person name="Sakihama Y."/>
            <person name="Salamov A.A."/>
            <person name="Savidor A."/>
            <person name="Scheuring C.F."/>
            <person name="Smith B.M."/>
            <person name="Sobral B.W."/>
            <person name="Terry A."/>
            <person name="Torto-Alalibo T.A."/>
            <person name="Win J."/>
            <person name="Xu Z."/>
            <person name="Zhang H."/>
            <person name="Grigoriev I.V."/>
            <person name="Rokhsar D.S."/>
            <person name="Boore J.L."/>
        </authorList>
    </citation>
    <scope>NUCLEOTIDE SEQUENCE [LARGE SCALE GENOMIC DNA]</scope>
    <source>
        <strain evidence="4">Pr102</strain>
    </source>
</reference>
<dbReference type="Proteomes" id="UP000005238">
    <property type="component" value="Unassembled WGS sequence"/>
</dbReference>
<name>H3GJK7_PHYRM</name>
<feature type="region of interest" description="Disordered" evidence="1">
    <location>
        <begin position="1"/>
        <end position="25"/>
    </location>
</feature>
<organism evidence="3 4">
    <name type="scientific">Phytophthora ramorum</name>
    <name type="common">Sudden oak death agent</name>
    <dbReference type="NCBI Taxonomy" id="164328"/>
    <lineage>
        <taxon>Eukaryota</taxon>
        <taxon>Sar</taxon>
        <taxon>Stramenopiles</taxon>
        <taxon>Oomycota</taxon>
        <taxon>Peronosporomycetes</taxon>
        <taxon>Peronosporales</taxon>
        <taxon>Peronosporaceae</taxon>
        <taxon>Phytophthora</taxon>
    </lineage>
</organism>
<keyword evidence="2" id="KW-0472">Membrane</keyword>
<dbReference type="eggNOG" id="ENOG502RC6K">
    <property type="taxonomic scope" value="Eukaryota"/>
</dbReference>
<keyword evidence="4" id="KW-1185">Reference proteome</keyword>
<feature type="compositionally biased region" description="Polar residues" evidence="1">
    <location>
        <begin position="1"/>
        <end position="11"/>
    </location>
</feature>
<evidence type="ECO:0000313" key="3">
    <source>
        <dbReference type="EnsemblProtists" id="Phyra76354"/>
    </source>
</evidence>
<dbReference type="InParanoid" id="H3GJK7"/>
<sequence>MASQSNSSTSEDAGDSTVAKTTSSNAGDSCTWYAGENCSQPRSGFDCLNVLLETDECAIDPNGACVSMSVYAQYLSDREYYEPLSKYFPASDYSYCSTNDSVCATCISEWTTNYEATGTAGSTTYCTGSSGCVCVAAVEVPEWQQTVVAYQCGSASDSESSSEFSSGTRTCIILAMLRRYMRVAGPRNFGEFLSEWTNAANGELIIVCSMIAGPGSIPHPPPSGPQLSLAGWKSLREKLIETEHGHRAAPHRKANYDVRCRSLEEAGRPMASNSNGSAGLDAAVAAPSNVSATGDSCTWYADKSCEKSRTCFDCLNVGIVGDTCVVGDIGQCLSSSKRVGGQTYYAASSLSYCEASEAVCSACRSRWLQEYAASGEVKSATVCVGETGCICLAVCEREARDSLVIQKECPAYETAQVGSIMLVIAMGVASFIVFSMLSFCFKRWLRCAMPWLGSSPDQAMRRPPRSPRGPQLTLSGWKSMRERLIETEHGNGTPSAGPAGVMRIQLSTAEGTSAIVEEGAGFRPASPSQQHRTHLEDLAPALAMLR</sequence>
<protein>
    <submittedName>
        <fullName evidence="3">Uncharacterized protein</fullName>
    </submittedName>
</protein>
<dbReference type="VEuPathDB" id="FungiDB:KRP23_11902"/>
<dbReference type="HOGENOM" id="CLU_045329_0_0_1"/>
<feature type="transmembrane region" description="Helical" evidence="2">
    <location>
        <begin position="417"/>
        <end position="441"/>
    </location>
</feature>
<reference evidence="3" key="2">
    <citation type="submission" date="2015-06" db="UniProtKB">
        <authorList>
            <consortium name="EnsemblProtists"/>
        </authorList>
    </citation>
    <scope>IDENTIFICATION</scope>
    <source>
        <strain evidence="3">Pr102</strain>
    </source>
</reference>
<dbReference type="EnsemblProtists" id="Phyra76354">
    <property type="protein sequence ID" value="Phyra76354"/>
    <property type="gene ID" value="Phyra76354"/>
</dbReference>
<evidence type="ECO:0000256" key="2">
    <source>
        <dbReference type="SAM" id="Phobius"/>
    </source>
</evidence>
<dbReference type="EMBL" id="DS566014">
    <property type="status" value="NOT_ANNOTATED_CDS"/>
    <property type="molecule type" value="Genomic_DNA"/>
</dbReference>
<dbReference type="VEuPathDB" id="FungiDB:KRP22_14016"/>
<evidence type="ECO:0000256" key="1">
    <source>
        <dbReference type="SAM" id="MobiDB-lite"/>
    </source>
</evidence>
<proteinExistence type="predicted"/>
<dbReference type="AlphaFoldDB" id="H3GJK7"/>
<keyword evidence="2" id="KW-1133">Transmembrane helix</keyword>
<dbReference type="VEuPathDB" id="FungiDB:KRP23_11903"/>